<proteinExistence type="predicted"/>
<gene>
    <name evidence="1" type="ORF">MELLADRAFT_103257</name>
</gene>
<evidence type="ECO:0000313" key="2">
    <source>
        <dbReference type="Proteomes" id="UP000001072"/>
    </source>
</evidence>
<organism evidence="2">
    <name type="scientific">Melampsora larici-populina (strain 98AG31 / pathotype 3-4-7)</name>
    <name type="common">Poplar leaf rust fungus</name>
    <dbReference type="NCBI Taxonomy" id="747676"/>
    <lineage>
        <taxon>Eukaryota</taxon>
        <taxon>Fungi</taxon>
        <taxon>Dikarya</taxon>
        <taxon>Basidiomycota</taxon>
        <taxon>Pucciniomycotina</taxon>
        <taxon>Pucciniomycetes</taxon>
        <taxon>Pucciniales</taxon>
        <taxon>Melampsoraceae</taxon>
        <taxon>Melampsora</taxon>
    </lineage>
</organism>
<dbReference type="KEGG" id="mlr:MELLADRAFT_103257"/>
<keyword evidence="2" id="KW-1185">Reference proteome</keyword>
<accession>F4R9T0</accession>
<dbReference type="VEuPathDB" id="FungiDB:MELLADRAFT_103257"/>
<dbReference type="GeneID" id="18921919"/>
<name>F4R9T0_MELLP</name>
<dbReference type="EMBL" id="GL883094">
    <property type="protein sequence ID" value="EGG10576.1"/>
    <property type="molecule type" value="Genomic_DNA"/>
</dbReference>
<dbReference type="HOGENOM" id="CLU_1360676_0_0_1"/>
<dbReference type="RefSeq" id="XP_007406045.1">
    <property type="nucleotide sequence ID" value="XM_007405983.1"/>
</dbReference>
<evidence type="ECO:0000313" key="1">
    <source>
        <dbReference type="EMBL" id="EGG10576.1"/>
    </source>
</evidence>
<dbReference type="AlphaFoldDB" id="F4R9T0"/>
<reference evidence="2" key="1">
    <citation type="journal article" date="2011" name="Proc. Natl. Acad. Sci. U.S.A.">
        <title>Obligate biotrophy features unraveled by the genomic analysis of rust fungi.</title>
        <authorList>
            <person name="Duplessis S."/>
            <person name="Cuomo C.A."/>
            <person name="Lin Y.-C."/>
            <person name="Aerts A."/>
            <person name="Tisserant E."/>
            <person name="Veneault-Fourrey C."/>
            <person name="Joly D.L."/>
            <person name="Hacquard S."/>
            <person name="Amselem J."/>
            <person name="Cantarel B.L."/>
            <person name="Chiu R."/>
            <person name="Coutinho P.M."/>
            <person name="Feau N."/>
            <person name="Field M."/>
            <person name="Frey P."/>
            <person name="Gelhaye E."/>
            <person name="Goldberg J."/>
            <person name="Grabherr M.G."/>
            <person name="Kodira C.D."/>
            <person name="Kohler A."/>
            <person name="Kuees U."/>
            <person name="Lindquist E.A."/>
            <person name="Lucas S.M."/>
            <person name="Mago R."/>
            <person name="Mauceli E."/>
            <person name="Morin E."/>
            <person name="Murat C."/>
            <person name="Pangilinan J.L."/>
            <person name="Park R."/>
            <person name="Pearson M."/>
            <person name="Quesneville H."/>
            <person name="Rouhier N."/>
            <person name="Sakthikumar S."/>
            <person name="Salamov A.A."/>
            <person name="Schmutz J."/>
            <person name="Selles B."/>
            <person name="Shapiro H."/>
            <person name="Tanguay P."/>
            <person name="Tuskan G.A."/>
            <person name="Henrissat B."/>
            <person name="Van de Peer Y."/>
            <person name="Rouze P."/>
            <person name="Ellis J.G."/>
            <person name="Dodds P.N."/>
            <person name="Schein J.E."/>
            <person name="Zhong S."/>
            <person name="Hamelin R.C."/>
            <person name="Grigoriev I.V."/>
            <person name="Szabo L.J."/>
            <person name="Martin F."/>
        </authorList>
    </citation>
    <scope>NUCLEOTIDE SEQUENCE [LARGE SCALE GENOMIC DNA]</scope>
    <source>
        <strain evidence="2">98AG31 / pathotype 3-4-7</strain>
    </source>
</reference>
<dbReference type="Proteomes" id="UP000001072">
    <property type="component" value="Unassembled WGS sequence"/>
</dbReference>
<sequence>MSSNSGTALSVDSKDEEDDIVTGCGLACVTMEETTKARIMSQFPPQIPYNVSACDTPCSTCKALHWKLEKHSRQWGHQRQAIQRAAKRMYLQQRGVIHFDCRKARQNCCWGWWYLELLYQRLFNTPHWLCAATRCSSKEVCANDYLWKPSRRELALQKPANLPMKIQTLTTIQAFLYHNNPFSNLYKAAEAILEPLQLPCE</sequence>
<protein>
    <submittedName>
        <fullName evidence="1">Uncharacterized protein</fullName>
    </submittedName>
</protein>
<dbReference type="InParanoid" id="F4R9T0"/>